<evidence type="ECO:0000313" key="7">
    <source>
        <dbReference type="EMBL" id="HHE56069.1"/>
    </source>
</evidence>
<dbReference type="PANTHER" id="PTHR48101:SF1">
    <property type="entry name" value="METHYLMALONYL-COA MUTASE, LARGE SUBUNIT"/>
    <property type="match status" value="1"/>
</dbReference>
<dbReference type="Pfam" id="PF02310">
    <property type="entry name" value="B12-binding"/>
    <property type="match status" value="1"/>
</dbReference>
<dbReference type="GO" id="GO:0016853">
    <property type="term" value="F:isomerase activity"/>
    <property type="evidence" value="ECO:0007669"/>
    <property type="project" value="UniProtKB-KW"/>
</dbReference>
<name>A0A7V5H563_CALAY</name>
<dbReference type="CDD" id="cd02071">
    <property type="entry name" value="MM_CoA_mut_B12_BD"/>
    <property type="match status" value="1"/>
</dbReference>
<dbReference type="SUPFAM" id="SSF52242">
    <property type="entry name" value="Cobalamin (vitamin B12)-binding domain"/>
    <property type="match status" value="1"/>
</dbReference>
<dbReference type="Proteomes" id="UP000886111">
    <property type="component" value="Unassembled WGS sequence"/>
</dbReference>
<dbReference type="PANTHER" id="PTHR48101">
    <property type="entry name" value="METHYLMALONYL-COA MUTASE, MITOCHONDRIAL-RELATED"/>
    <property type="match status" value="1"/>
</dbReference>
<feature type="domain" description="B12-binding" evidence="6">
    <location>
        <begin position="4"/>
        <end position="132"/>
    </location>
</feature>
<evidence type="ECO:0000256" key="2">
    <source>
        <dbReference type="ARBA" id="ARBA00022628"/>
    </source>
</evidence>
<evidence type="ECO:0000256" key="1">
    <source>
        <dbReference type="ARBA" id="ARBA00001922"/>
    </source>
</evidence>
<evidence type="ECO:0000256" key="5">
    <source>
        <dbReference type="ARBA" id="ARBA00023285"/>
    </source>
</evidence>
<gene>
    <name evidence="7" type="ORF">ENL21_09820</name>
</gene>
<dbReference type="GO" id="GO:0031419">
    <property type="term" value="F:cobalamin binding"/>
    <property type="evidence" value="ECO:0007669"/>
    <property type="project" value="UniProtKB-KW"/>
</dbReference>
<keyword evidence="2" id="KW-0846">Cobalamin</keyword>
<protein>
    <submittedName>
        <fullName evidence="7">Cobalamin B12-binding domain-containing protein</fullName>
    </submittedName>
</protein>
<organism evidence="7">
    <name type="scientific">Caldithrix abyssi</name>
    <dbReference type="NCBI Taxonomy" id="187145"/>
    <lineage>
        <taxon>Bacteria</taxon>
        <taxon>Pseudomonadati</taxon>
        <taxon>Calditrichota</taxon>
        <taxon>Calditrichia</taxon>
        <taxon>Calditrichales</taxon>
        <taxon>Calditrichaceae</taxon>
        <taxon>Caldithrix</taxon>
    </lineage>
</organism>
<dbReference type="PROSITE" id="PS51332">
    <property type="entry name" value="B12_BINDING"/>
    <property type="match status" value="1"/>
</dbReference>
<keyword evidence="3" id="KW-0479">Metal-binding</keyword>
<dbReference type="InterPro" id="IPR006158">
    <property type="entry name" value="Cobalamin-bd"/>
</dbReference>
<dbReference type="InterPro" id="IPR036724">
    <property type="entry name" value="Cobalamin-bd_sf"/>
</dbReference>
<sequence length="134" mass="14640">MSKRIRILIAKPGLDGHDRGAKYVARALKDAGYEVIYTGIRQSPEAIAKTAIQEDVDFVGLSLLSGAHNELFPEVVRLLHKEGAKNIIVFGGGVIPEEDISFLQEQGIEAVFTPGTPIQKVLNFIESKKEKVLA</sequence>
<dbReference type="EMBL" id="DRTD01000739">
    <property type="protein sequence ID" value="HHE56069.1"/>
    <property type="molecule type" value="Genomic_DNA"/>
</dbReference>
<keyword evidence="5" id="KW-0170">Cobalt</keyword>
<evidence type="ECO:0000256" key="3">
    <source>
        <dbReference type="ARBA" id="ARBA00022723"/>
    </source>
</evidence>
<proteinExistence type="predicted"/>
<comment type="cofactor">
    <cofactor evidence="1">
        <name>adenosylcob(III)alamin</name>
        <dbReference type="ChEBI" id="CHEBI:18408"/>
    </cofactor>
</comment>
<evidence type="ECO:0000259" key="6">
    <source>
        <dbReference type="PROSITE" id="PS51332"/>
    </source>
</evidence>
<evidence type="ECO:0000256" key="4">
    <source>
        <dbReference type="ARBA" id="ARBA00023235"/>
    </source>
</evidence>
<dbReference type="InterPro" id="IPR006159">
    <property type="entry name" value="Acid_CoA_mut_C"/>
</dbReference>
<keyword evidence="4" id="KW-0413">Isomerase</keyword>
<dbReference type="Gene3D" id="3.40.50.280">
    <property type="entry name" value="Cobalamin-binding domain"/>
    <property type="match status" value="1"/>
</dbReference>
<reference evidence="7" key="1">
    <citation type="journal article" date="2020" name="mSystems">
        <title>Genome- and Community-Level Interaction Insights into Carbon Utilization and Element Cycling Functions of Hydrothermarchaeota in Hydrothermal Sediment.</title>
        <authorList>
            <person name="Zhou Z."/>
            <person name="Liu Y."/>
            <person name="Xu W."/>
            <person name="Pan J."/>
            <person name="Luo Z.H."/>
            <person name="Li M."/>
        </authorList>
    </citation>
    <scope>NUCLEOTIDE SEQUENCE [LARGE SCALE GENOMIC DNA]</scope>
    <source>
        <strain evidence="7">HyVt-76</strain>
    </source>
</reference>
<comment type="caution">
    <text evidence="7">The sequence shown here is derived from an EMBL/GenBank/DDBJ whole genome shotgun (WGS) entry which is preliminary data.</text>
</comment>
<dbReference type="AlphaFoldDB" id="A0A7V5H563"/>
<dbReference type="NCBIfam" id="TIGR00640">
    <property type="entry name" value="acid_CoA_mut_C"/>
    <property type="match status" value="1"/>
</dbReference>
<accession>A0A7V5H563</accession>
<dbReference type="GO" id="GO:0046872">
    <property type="term" value="F:metal ion binding"/>
    <property type="evidence" value="ECO:0007669"/>
    <property type="project" value="UniProtKB-KW"/>
</dbReference>